<proteinExistence type="inferred from homology"/>
<feature type="domain" description="CusB-like beta-barrel" evidence="4">
    <location>
        <begin position="228"/>
        <end position="302"/>
    </location>
</feature>
<dbReference type="GO" id="GO:0016020">
    <property type="term" value="C:membrane"/>
    <property type="evidence" value="ECO:0007669"/>
    <property type="project" value="InterPro"/>
</dbReference>
<organism evidence="7 8">
    <name type="scientific">Bacteroides thetaiotaomicron</name>
    <dbReference type="NCBI Taxonomy" id="818"/>
    <lineage>
        <taxon>Bacteria</taxon>
        <taxon>Pseudomonadati</taxon>
        <taxon>Bacteroidota</taxon>
        <taxon>Bacteroidia</taxon>
        <taxon>Bacteroidales</taxon>
        <taxon>Bacteroidaceae</taxon>
        <taxon>Bacteroides</taxon>
    </lineage>
</organism>
<dbReference type="Gene3D" id="2.40.420.20">
    <property type="match status" value="1"/>
</dbReference>
<dbReference type="Pfam" id="PF25954">
    <property type="entry name" value="Beta-barrel_RND_2"/>
    <property type="match status" value="1"/>
</dbReference>
<evidence type="ECO:0000313" key="9">
    <source>
        <dbReference type="Proteomes" id="UP000284785"/>
    </source>
</evidence>
<protein>
    <submittedName>
        <fullName evidence="7">Efflux RND transporter periplasmic adaptor subunit</fullName>
    </submittedName>
</protein>
<accession>A0A415LZ75</accession>
<gene>
    <name evidence="7" type="ORF">DW011_14810</name>
    <name evidence="6" type="ORF">DW780_04455</name>
</gene>
<evidence type="ECO:0000313" key="8">
    <source>
        <dbReference type="Proteomes" id="UP000283616"/>
    </source>
</evidence>
<dbReference type="Proteomes" id="UP000284785">
    <property type="component" value="Unassembled WGS sequence"/>
</dbReference>
<feature type="coiled-coil region" evidence="3">
    <location>
        <begin position="113"/>
        <end position="178"/>
    </location>
</feature>
<dbReference type="FunFam" id="2.40.30.170:FF:000010">
    <property type="entry name" value="Efflux RND transporter periplasmic adaptor subunit"/>
    <property type="match status" value="1"/>
</dbReference>
<comment type="similarity">
    <text evidence="1">Belongs to the membrane fusion protein (MFP) (TC 8.A.1) family.</text>
</comment>
<evidence type="ECO:0000259" key="4">
    <source>
        <dbReference type="Pfam" id="PF25954"/>
    </source>
</evidence>
<dbReference type="Pfam" id="PF25973">
    <property type="entry name" value="BSH_CzcB"/>
    <property type="match status" value="1"/>
</dbReference>
<feature type="domain" description="CzcB-like barrel-sandwich hybrid" evidence="5">
    <location>
        <begin position="84"/>
        <end position="222"/>
    </location>
</feature>
<dbReference type="GO" id="GO:0015679">
    <property type="term" value="P:plasma membrane copper ion transport"/>
    <property type="evidence" value="ECO:0007669"/>
    <property type="project" value="TreeGrafter"/>
</dbReference>
<dbReference type="Proteomes" id="UP000283616">
    <property type="component" value="Unassembled WGS sequence"/>
</dbReference>
<dbReference type="InterPro" id="IPR006143">
    <property type="entry name" value="RND_pump_MFP"/>
</dbReference>
<dbReference type="Gene3D" id="1.20.1600.10">
    <property type="entry name" value="Outer membrane efflux proteins (OEP)"/>
    <property type="match status" value="1"/>
</dbReference>
<dbReference type="PROSITE" id="PS51257">
    <property type="entry name" value="PROKAR_LIPOPROTEIN"/>
    <property type="match status" value="1"/>
</dbReference>
<evidence type="ECO:0000256" key="2">
    <source>
        <dbReference type="ARBA" id="ARBA00022448"/>
    </source>
</evidence>
<dbReference type="GO" id="GO:0015562">
    <property type="term" value="F:efflux transmembrane transporter activity"/>
    <property type="evidence" value="ECO:0007669"/>
    <property type="project" value="InterPro"/>
</dbReference>
<sequence>MKRLKITIHKLSKTMNWNKFLPCILFGSLLGACSGKGEQPKVEPTTLCLTDSLLRIVSVDTVHVCEVVDELTLNGRVTFNQDQVANVYPMFGGTVTELRAEIGDFVHKGEVLAVIRSGEVADYEKQLKEAEQQLLLARRNMDATQDMYTSGMASDKDVLQAKQELATAEAEERRIKEIFSIYHFSGNAFYQLKSPVSGFIVEKQISRDMQLRPDQGDALFTISGLSDVWVMADVYESDISKVSEGADVRISTLAYPERTFTGTIDKVYHLLDSESKTMSVRIKLKNEDYLLKPGMFTNVSVKCKAEDTSMPRIDSHALVFEGGKNYVVTVEPDQRLKIKEVDVYKQLSKECYVRSGLSEGDRVLNNNVLLVYNALNAD</sequence>
<dbReference type="InterPro" id="IPR058647">
    <property type="entry name" value="BSH_CzcB-like"/>
</dbReference>
<dbReference type="NCBIfam" id="TIGR01730">
    <property type="entry name" value="RND_mfp"/>
    <property type="match status" value="1"/>
</dbReference>
<dbReference type="SUPFAM" id="SSF111369">
    <property type="entry name" value="HlyD-like secretion proteins"/>
    <property type="match status" value="1"/>
</dbReference>
<reference evidence="8 9" key="1">
    <citation type="submission" date="2018-08" db="EMBL/GenBank/DDBJ databases">
        <title>A genome reference for cultivated species of the human gut microbiota.</title>
        <authorList>
            <person name="Zou Y."/>
            <person name="Xue W."/>
            <person name="Luo G."/>
        </authorList>
    </citation>
    <scope>NUCLEOTIDE SEQUENCE [LARGE SCALE GENOMIC DNA]</scope>
    <source>
        <strain evidence="7 8">AF37-12</strain>
        <strain evidence="6 9">AM30-26</strain>
    </source>
</reference>
<dbReference type="InterPro" id="IPR058792">
    <property type="entry name" value="Beta-barrel_RND_2"/>
</dbReference>
<keyword evidence="2" id="KW-0813">Transport</keyword>
<dbReference type="AlphaFoldDB" id="A0A415LZ75"/>
<evidence type="ECO:0000313" key="7">
    <source>
        <dbReference type="EMBL" id="RHL57551.1"/>
    </source>
</evidence>
<dbReference type="GO" id="GO:0030313">
    <property type="term" value="C:cell envelope"/>
    <property type="evidence" value="ECO:0007669"/>
    <property type="project" value="TreeGrafter"/>
</dbReference>
<dbReference type="EMBL" id="QSJP01000003">
    <property type="protein sequence ID" value="RHD90239.1"/>
    <property type="molecule type" value="Genomic_DNA"/>
</dbReference>
<dbReference type="GO" id="GO:0060003">
    <property type="term" value="P:copper ion export"/>
    <property type="evidence" value="ECO:0007669"/>
    <property type="project" value="TreeGrafter"/>
</dbReference>
<dbReference type="PANTHER" id="PTHR30097:SF4">
    <property type="entry name" value="SLR6042 PROTEIN"/>
    <property type="match status" value="1"/>
</dbReference>
<dbReference type="Gene3D" id="2.40.50.100">
    <property type="match status" value="1"/>
</dbReference>
<evidence type="ECO:0000256" key="3">
    <source>
        <dbReference type="SAM" id="Coils"/>
    </source>
</evidence>
<name>A0A415LZ75_BACT4</name>
<keyword evidence="3" id="KW-0175">Coiled coil</keyword>
<dbReference type="PANTHER" id="PTHR30097">
    <property type="entry name" value="CATION EFFLUX SYSTEM PROTEIN CUSB"/>
    <property type="match status" value="1"/>
</dbReference>
<dbReference type="Gene3D" id="2.40.30.170">
    <property type="match status" value="1"/>
</dbReference>
<evidence type="ECO:0000313" key="6">
    <source>
        <dbReference type="EMBL" id="RHD90239.1"/>
    </source>
</evidence>
<dbReference type="InterPro" id="IPR051909">
    <property type="entry name" value="MFP_Cation_Efflux"/>
</dbReference>
<dbReference type="EMBL" id="QROV01000016">
    <property type="protein sequence ID" value="RHL57551.1"/>
    <property type="molecule type" value="Genomic_DNA"/>
</dbReference>
<evidence type="ECO:0000259" key="5">
    <source>
        <dbReference type="Pfam" id="PF25973"/>
    </source>
</evidence>
<evidence type="ECO:0000256" key="1">
    <source>
        <dbReference type="ARBA" id="ARBA00009477"/>
    </source>
</evidence>
<comment type="caution">
    <text evidence="7">The sequence shown here is derived from an EMBL/GenBank/DDBJ whole genome shotgun (WGS) entry which is preliminary data.</text>
</comment>